<organism evidence="3 4">
    <name type="scientific">Pseudaquabacterium terrae</name>
    <dbReference type="NCBI Taxonomy" id="2732868"/>
    <lineage>
        <taxon>Bacteria</taxon>
        <taxon>Pseudomonadati</taxon>
        <taxon>Pseudomonadota</taxon>
        <taxon>Betaproteobacteria</taxon>
        <taxon>Burkholderiales</taxon>
        <taxon>Sphaerotilaceae</taxon>
        <taxon>Pseudaquabacterium</taxon>
    </lineage>
</organism>
<keyword evidence="1" id="KW-0812">Transmembrane</keyword>
<dbReference type="Proteomes" id="UP000737171">
    <property type="component" value="Unassembled WGS sequence"/>
</dbReference>
<sequence length="609" mass="64018">MEPATPDITRRRQPGFLDEGRTLHSTALLVGMMVCTLGLMLMSGGSPHALQALFSRGLSAPVALAPALGITLLGGAALLQLVRRPFAAALLALPVLALASMTLLPWMLNAVVPAGWPSTSGHSQSPIEPVLASLRMAPDAAFPMALLALAAVAGLGKRLPARPAALAFSLLAAALALLVLTGWRGGATPATATATVSTATAASLLALSLAFAVSLSVRRVPVPPPIERSVAGLALVGTVLTLGIWVSLSGAQPSGLVLMLGLVLTLALAMSRRLSVASTCRIERALRVQNNLRAETQRHEVTRVALDQSEVRLHHTLGHMGEALYVLDRDCRISFVNAAAAQLLQRPASELVGQVVWDELPVACATAFRSRILQAMACGEPFTLEQADEPGQRWFEVRGFPSPNGLEIFLRDITSQRFNEHLQRTQSEVLARMVAGATLHETLAAVADICAYYPGRLGSVLVLDAVSGTCYVGAAPNMPAAYNHALAGLLPGPNGGCSCLAAMHRKAAVLVEDIATDPLWQGYRQLALAYGLRACWSVPVLDRTGRVLGCIAVYNDHPASPGKDDFAVMAAAARLAGLAIERHGLAARHRGVIVSASGEKGMSWKPAWV</sequence>
<dbReference type="RefSeq" id="WP_173119977.1">
    <property type="nucleotide sequence ID" value="NZ_JABRWJ010000001.1"/>
</dbReference>
<dbReference type="SUPFAM" id="SSF55781">
    <property type="entry name" value="GAF domain-like"/>
    <property type="match status" value="1"/>
</dbReference>
<feature type="transmembrane region" description="Helical" evidence="1">
    <location>
        <begin position="62"/>
        <end position="79"/>
    </location>
</feature>
<gene>
    <name evidence="3" type="ORF">HLB44_01775</name>
</gene>
<dbReference type="EMBL" id="JABRWJ010000001">
    <property type="protein sequence ID" value="NRF65705.1"/>
    <property type="molecule type" value="Genomic_DNA"/>
</dbReference>
<feature type="transmembrane region" description="Helical" evidence="1">
    <location>
        <begin position="140"/>
        <end position="156"/>
    </location>
</feature>
<feature type="transmembrane region" description="Helical" evidence="1">
    <location>
        <begin position="21"/>
        <end position="42"/>
    </location>
</feature>
<dbReference type="SMART" id="SM00091">
    <property type="entry name" value="PAS"/>
    <property type="match status" value="1"/>
</dbReference>
<evidence type="ECO:0000256" key="1">
    <source>
        <dbReference type="SAM" id="Phobius"/>
    </source>
</evidence>
<dbReference type="SUPFAM" id="SSF55785">
    <property type="entry name" value="PYP-like sensor domain (PAS domain)"/>
    <property type="match status" value="1"/>
</dbReference>
<feature type="transmembrane region" description="Helical" evidence="1">
    <location>
        <begin position="229"/>
        <end position="248"/>
    </location>
</feature>
<dbReference type="InterPro" id="IPR035965">
    <property type="entry name" value="PAS-like_dom_sf"/>
</dbReference>
<keyword evidence="1" id="KW-1133">Transmembrane helix</keyword>
<protein>
    <submittedName>
        <fullName evidence="3">GAF domain-containing protein</fullName>
    </submittedName>
</protein>
<dbReference type="InterPro" id="IPR000014">
    <property type="entry name" value="PAS"/>
</dbReference>
<dbReference type="SMART" id="SM00065">
    <property type="entry name" value="GAF"/>
    <property type="match status" value="1"/>
</dbReference>
<dbReference type="Gene3D" id="3.30.450.40">
    <property type="match status" value="1"/>
</dbReference>
<feature type="domain" description="PAS" evidence="2">
    <location>
        <begin position="309"/>
        <end position="354"/>
    </location>
</feature>
<keyword evidence="4" id="KW-1185">Reference proteome</keyword>
<reference evidence="3 4" key="1">
    <citation type="submission" date="2020-05" db="EMBL/GenBank/DDBJ databases">
        <title>Aquincola sp. isolate from soil.</title>
        <authorList>
            <person name="Han J."/>
            <person name="Kim D.-U."/>
        </authorList>
    </citation>
    <scope>NUCLEOTIDE SEQUENCE [LARGE SCALE GENOMIC DNA]</scope>
    <source>
        <strain evidence="3 4">S2</strain>
    </source>
</reference>
<dbReference type="PROSITE" id="PS50112">
    <property type="entry name" value="PAS"/>
    <property type="match status" value="1"/>
</dbReference>
<evidence type="ECO:0000313" key="4">
    <source>
        <dbReference type="Proteomes" id="UP000737171"/>
    </source>
</evidence>
<proteinExistence type="predicted"/>
<dbReference type="CDD" id="cd00130">
    <property type="entry name" value="PAS"/>
    <property type="match status" value="1"/>
</dbReference>
<feature type="transmembrane region" description="Helical" evidence="1">
    <location>
        <begin position="195"/>
        <end position="217"/>
    </location>
</feature>
<name>A0ABX2E9L4_9BURK</name>
<feature type="transmembrane region" description="Helical" evidence="1">
    <location>
        <begin position="86"/>
        <end position="108"/>
    </location>
</feature>
<evidence type="ECO:0000313" key="3">
    <source>
        <dbReference type="EMBL" id="NRF65705.1"/>
    </source>
</evidence>
<keyword evidence="1" id="KW-0472">Membrane</keyword>
<dbReference type="InterPro" id="IPR029016">
    <property type="entry name" value="GAF-like_dom_sf"/>
</dbReference>
<dbReference type="InterPro" id="IPR003018">
    <property type="entry name" value="GAF"/>
</dbReference>
<dbReference type="Pfam" id="PF08448">
    <property type="entry name" value="PAS_4"/>
    <property type="match status" value="1"/>
</dbReference>
<feature type="transmembrane region" description="Helical" evidence="1">
    <location>
        <begin position="163"/>
        <end position="183"/>
    </location>
</feature>
<evidence type="ECO:0000259" key="2">
    <source>
        <dbReference type="PROSITE" id="PS50112"/>
    </source>
</evidence>
<accession>A0ABX2E9L4</accession>
<dbReference type="InterPro" id="IPR013656">
    <property type="entry name" value="PAS_4"/>
</dbReference>
<dbReference type="Pfam" id="PF13185">
    <property type="entry name" value="GAF_2"/>
    <property type="match status" value="1"/>
</dbReference>
<comment type="caution">
    <text evidence="3">The sequence shown here is derived from an EMBL/GenBank/DDBJ whole genome shotgun (WGS) entry which is preliminary data.</text>
</comment>
<dbReference type="Gene3D" id="3.30.450.20">
    <property type="entry name" value="PAS domain"/>
    <property type="match status" value="1"/>
</dbReference>